<dbReference type="EMBL" id="AYYE01000924">
    <property type="protein sequence ID" value="ETK08471.1"/>
    <property type="molecule type" value="Genomic_DNA"/>
</dbReference>
<dbReference type="AlphaFoldDB" id="W2CPQ4"/>
<evidence type="ECO:0000313" key="1">
    <source>
        <dbReference type="EMBL" id="ETK08471.1"/>
    </source>
</evidence>
<evidence type="ECO:0000313" key="2">
    <source>
        <dbReference type="Proteomes" id="UP000034982"/>
    </source>
</evidence>
<comment type="caution">
    <text evidence="1">The sequence shown here is derived from an EMBL/GenBank/DDBJ whole genome shotgun (WGS) entry which is preliminary data.</text>
</comment>
<name>W2CPQ4_9BACT</name>
<proteinExistence type="predicted"/>
<organism evidence="1 2">
    <name type="scientific">Tannerella sp. oral taxon BU063 isolate Cell 1/3</name>
    <dbReference type="NCBI Taxonomy" id="1411022"/>
    <lineage>
        <taxon>Bacteria</taxon>
        <taxon>Pseudomonadati</taxon>
        <taxon>Bacteroidota</taxon>
        <taxon>Bacteroidia</taxon>
        <taxon>Bacteroidales</taxon>
        <taxon>Tannerellaceae</taxon>
        <taxon>Tannerella</taxon>
    </lineage>
</organism>
<accession>W2CPQ4</accession>
<sequence>MFVIRLADSAPHAMRRTPRSVKVLTMQFFSGPSFAEDIKSQECRLIALSKQLIRKNVCYLLY</sequence>
<dbReference type="PATRIC" id="fig|1411022.3.peg.719"/>
<protein>
    <submittedName>
        <fullName evidence="1">Uncharacterized protein</fullName>
    </submittedName>
</protein>
<dbReference type="Proteomes" id="UP000034982">
    <property type="component" value="Unassembled WGS sequence"/>
</dbReference>
<reference evidence="1 2" key="1">
    <citation type="submission" date="2013-11" db="EMBL/GenBank/DDBJ databases">
        <title>Single cell genomics of uncultured Tannerella BU063 (oral taxon 286).</title>
        <authorList>
            <person name="Beall C.J."/>
            <person name="Campbell A.G."/>
            <person name="Griffen A.L."/>
            <person name="Podar M."/>
            <person name="Leys E.J."/>
        </authorList>
    </citation>
    <scope>NUCLEOTIDE SEQUENCE [LARGE SCALE GENOMIC DNA]</scope>
    <source>
        <strain evidence="1">Cell 1/3</strain>
    </source>
</reference>
<gene>
    <name evidence="1" type="ORF">T230_07195</name>
</gene>